<feature type="transmembrane region" description="Helical" evidence="13">
    <location>
        <begin position="12"/>
        <end position="31"/>
    </location>
</feature>
<evidence type="ECO:0000256" key="13">
    <source>
        <dbReference type="SAM" id="Phobius"/>
    </source>
</evidence>
<dbReference type="PANTHER" id="PTHR32024:SF2">
    <property type="entry name" value="TRK SYSTEM POTASSIUM UPTAKE PROTEIN TRKG-RELATED"/>
    <property type="match status" value="1"/>
</dbReference>
<feature type="transmembrane region" description="Helical" evidence="13">
    <location>
        <begin position="181"/>
        <end position="199"/>
    </location>
</feature>
<feature type="binding site" evidence="12">
    <location>
        <position position="110"/>
    </location>
    <ligand>
        <name>K(+)</name>
        <dbReference type="ChEBI" id="CHEBI:29103"/>
    </ligand>
</feature>
<proteinExistence type="inferred from homology"/>
<feature type="transmembrane region" description="Helical" evidence="13">
    <location>
        <begin position="452"/>
        <end position="472"/>
    </location>
</feature>
<feature type="transmembrane region" description="Helical" evidence="13">
    <location>
        <begin position="330"/>
        <end position="357"/>
    </location>
</feature>
<dbReference type="PANTHER" id="PTHR32024">
    <property type="entry name" value="TRK SYSTEM POTASSIUM UPTAKE PROTEIN TRKG-RELATED"/>
    <property type="match status" value="1"/>
</dbReference>
<dbReference type="GO" id="GO:0005886">
    <property type="term" value="C:plasma membrane"/>
    <property type="evidence" value="ECO:0007669"/>
    <property type="project" value="UniProtKB-SubCell"/>
</dbReference>
<keyword evidence="15" id="KW-1185">Reference proteome</keyword>
<evidence type="ECO:0000256" key="10">
    <source>
        <dbReference type="ARBA" id="ARBA00023065"/>
    </source>
</evidence>
<evidence type="ECO:0000256" key="5">
    <source>
        <dbReference type="ARBA" id="ARBA00022519"/>
    </source>
</evidence>
<dbReference type="PIRSF" id="PIRSF006247">
    <property type="entry name" value="TrkH"/>
    <property type="match status" value="1"/>
</dbReference>
<sequence>MNYRMIINTIGRVLAVETVLLLLPFVTAILYQDSSVSAFLITILITAVASIGALLVKVRNRVIYAKEGFTIVAFAWILVSIFGAIPFYISGAIPSFIDSLFETISGFTTTGASILTEIETLPKGILFWRSFTHWIGGMGVLVFVMAIVPLAGDRSIHVMRAEVPGPTMEKLVPRIKGTAKLLYSIYILLTVVEVIFLVAGKMPVFDSLVHAFGTAGTGGFSIMNASIAAYGSPYLEYVIAIFMMLFGVNFTIFFLLLAREFKLVIKNEELFWYLSIILIATLAITFSIMPQYGGFGEAFRLSFFQVSSIITTTGYATADYCQWPMVTQMILLLLMIVGACAGSTGGGMKVSRLIILLKKVRRDIHKLIHPRMVGAIKMDGKTLQQETVDNVSLYFISYMLLLFVLSLIVSLDGFDFTTTFSSVVACMGNIGPGLGMVGPSGNFSGFSNLSKLTLSLAMLFGRLEIFPLLLAMSPSLYRKK</sequence>
<name>A0A926I1I4_9FIRM</name>
<keyword evidence="9 13" id="KW-1133">Transmembrane helix</keyword>
<feature type="binding site" evidence="12">
    <location>
        <position position="429"/>
    </location>
    <ligand>
        <name>K(+)</name>
        <dbReference type="ChEBI" id="CHEBI:29103"/>
    </ligand>
</feature>
<feature type="transmembrane region" description="Helical" evidence="13">
    <location>
        <begin position="68"/>
        <end position="89"/>
    </location>
</feature>
<organism evidence="14 15">
    <name type="scientific">Bianquea renquensis</name>
    <dbReference type="NCBI Taxonomy" id="2763661"/>
    <lineage>
        <taxon>Bacteria</taxon>
        <taxon>Bacillati</taxon>
        <taxon>Bacillota</taxon>
        <taxon>Clostridia</taxon>
        <taxon>Eubacteriales</taxon>
        <taxon>Bianqueaceae</taxon>
        <taxon>Bianquea</taxon>
    </lineage>
</organism>
<dbReference type="EMBL" id="JACRSQ010000018">
    <property type="protein sequence ID" value="MBC8544279.1"/>
    <property type="molecule type" value="Genomic_DNA"/>
</dbReference>
<protein>
    <submittedName>
        <fullName evidence="14">TrkH family potassium uptake protein</fullName>
    </submittedName>
</protein>
<comment type="similarity">
    <text evidence="2">Belongs to the TrkH potassium transport family.</text>
</comment>
<keyword evidence="8 12" id="KW-0630">Potassium</keyword>
<feature type="transmembrane region" description="Helical" evidence="13">
    <location>
        <begin position="391"/>
        <end position="411"/>
    </location>
</feature>
<feature type="transmembrane region" description="Helical" evidence="13">
    <location>
        <begin position="37"/>
        <end position="56"/>
    </location>
</feature>
<evidence type="ECO:0000256" key="1">
    <source>
        <dbReference type="ARBA" id="ARBA00004429"/>
    </source>
</evidence>
<evidence type="ECO:0000256" key="4">
    <source>
        <dbReference type="ARBA" id="ARBA00022475"/>
    </source>
</evidence>
<evidence type="ECO:0000313" key="14">
    <source>
        <dbReference type="EMBL" id="MBC8544279.1"/>
    </source>
</evidence>
<evidence type="ECO:0000256" key="9">
    <source>
        <dbReference type="ARBA" id="ARBA00022989"/>
    </source>
</evidence>
<keyword evidence="7 13" id="KW-0812">Transmembrane</keyword>
<comment type="subcellular location">
    <subcellularLocation>
        <location evidence="1">Cell inner membrane</location>
        <topology evidence="1">Multi-pass membrane protein</topology>
    </subcellularLocation>
</comment>
<evidence type="ECO:0000256" key="7">
    <source>
        <dbReference type="ARBA" id="ARBA00022692"/>
    </source>
</evidence>
<evidence type="ECO:0000256" key="11">
    <source>
        <dbReference type="ARBA" id="ARBA00023136"/>
    </source>
</evidence>
<evidence type="ECO:0000256" key="8">
    <source>
        <dbReference type="ARBA" id="ARBA00022958"/>
    </source>
</evidence>
<evidence type="ECO:0000256" key="6">
    <source>
        <dbReference type="ARBA" id="ARBA00022538"/>
    </source>
</evidence>
<comment type="caution">
    <text evidence="14">The sequence shown here is derived from an EMBL/GenBank/DDBJ whole genome shotgun (WGS) entry which is preliminary data.</text>
</comment>
<keyword evidence="3" id="KW-0813">Transport</keyword>
<feature type="transmembrane region" description="Helical" evidence="13">
    <location>
        <begin position="131"/>
        <end position="151"/>
    </location>
</feature>
<evidence type="ECO:0000256" key="3">
    <source>
        <dbReference type="ARBA" id="ARBA00022448"/>
    </source>
</evidence>
<evidence type="ECO:0000256" key="12">
    <source>
        <dbReference type="PIRSR" id="PIRSR006247-1"/>
    </source>
</evidence>
<dbReference type="GO" id="GO:0015379">
    <property type="term" value="F:potassium:chloride symporter activity"/>
    <property type="evidence" value="ECO:0007669"/>
    <property type="project" value="InterPro"/>
</dbReference>
<reference evidence="14" key="1">
    <citation type="submission" date="2020-08" db="EMBL/GenBank/DDBJ databases">
        <title>Genome public.</title>
        <authorList>
            <person name="Liu C."/>
            <person name="Sun Q."/>
        </authorList>
    </citation>
    <scope>NUCLEOTIDE SEQUENCE</scope>
    <source>
        <strain evidence="14">NSJ-32</strain>
    </source>
</reference>
<dbReference type="InterPro" id="IPR003445">
    <property type="entry name" value="Cat_transpt"/>
</dbReference>
<dbReference type="RefSeq" id="WP_177714421.1">
    <property type="nucleotide sequence ID" value="NZ_JACRSQ010000018.1"/>
</dbReference>
<keyword evidence="12" id="KW-0479">Metal-binding</keyword>
<feature type="binding site" evidence="12">
    <location>
        <position position="218"/>
    </location>
    <ligand>
        <name>K(+)</name>
        <dbReference type="ChEBI" id="CHEBI:29103"/>
    </ligand>
</feature>
<gene>
    <name evidence="14" type="ORF">H8730_12095</name>
</gene>
<keyword evidence="10" id="KW-0406">Ion transport</keyword>
<keyword evidence="4" id="KW-1003">Cell membrane</keyword>
<evidence type="ECO:0000256" key="2">
    <source>
        <dbReference type="ARBA" id="ARBA00009137"/>
    </source>
</evidence>
<dbReference type="GO" id="GO:0046872">
    <property type="term" value="F:metal ion binding"/>
    <property type="evidence" value="ECO:0007669"/>
    <property type="project" value="UniProtKB-KW"/>
</dbReference>
<feature type="transmembrane region" description="Helical" evidence="13">
    <location>
        <begin position="270"/>
        <end position="289"/>
    </location>
</feature>
<keyword evidence="11 13" id="KW-0472">Membrane</keyword>
<dbReference type="Pfam" id="PF02386">
    <property type="entry name" value="TrkH"/>
    <property type="match status" value="2"/>
</dbReference>
<dbReference type="AlphaFoldDB" id="A0A926I1I4"/>
<feature type="transmembrane region" description="Helical" evidence="13">
    <location>
        <begin position="237"/>
        <end position="258"/>
    </location>
</feature>
<accession>A0A926I1I4</accession>
<evidence type="ECO:0000313" key="15">
    <source>
        <dbReference type="Proteomes" id="UP000657006"/>
    </source>
</evidence>
<feature type="binding site" evidence="12">
    <location>
        <position position="312"/>
    </location>
    <ligand>
        <name>K(+)</name>
        <dbReference type="ChEBI" id="CHEBI:29103"/>
    </ligand>
</feature>
<keyword evidence="5" id="KW-0997">Cell inner membrane</keyword>
<dbReference type="Proteomes" id="UP000657006">
    <property type="component" value="Unassembled WGS sequence"/>
</dbReference>
<feature type="binding site" evidence="12">
    <location>
        <position position="313"/>
    </location>
    <ligand>
        <name>K(+)</name>
        <dbReference type="ChEBI" id="CHEBI:29103"/>
    </ligand>
</feature>
<feature type="binding site" evidence="12">
    <location>
        <position position="109"/>
    </location>
    <ligand>
        <name>K(+)</name>
        <dbReference type="ChEBI" id="CHEBI:29103"/>
    </ligand>
</feature>
<keyword evidence="6" id="KW-0633">Potassium transport</keyword>
<dbReference type="InterPro" id="IPR004772">
    <property type="entry name" value="TrkH"/>
</dbReference>